<dbReference type="GeneID" id="7451749"/>
<evidence type="ECO:0000256" key="1">
    <source>
        <dbReference type="SAM" id="MobiDB-lite"/>
    </source>
</evidence>
<dbReference type="RefSeq" id="XP_002290562.1">
    <property type="nucleotide sequence ID" value="XM_002290526.1"/>
</dbReference>
<keyword evidence="3" id="KW-1185">Reference proteome</keyword>
<gene>
    <name evidence="2" type="ORF">THAPSDRAFT_5125</name>
</gene>
<dbReference type="PaxDb" id="35128-Thaps5125"/>
<reference evidence="2 3" key="1">
    <citation type="journal article" date="2004" name="Science">
        <title>The genome of the diatom Thalassiosira pseudonana: ecology, evolution, and metabolism.</title>
        <authorList>
            <person name="Armbrust E.V."/>
            <person name="Berges J.A."/>
            <person name="Bowler C."/>
            <person name="Green B.R."/>
            <person name="Martinez D."/>
            <person name="Putnam N.H."/>
            <person name="Zhou S."/>
            <person name="Allen A.E."/>
            <person name="Apt K.E."/>
            <person name="Bechner M."/>
            <person name="Brzezinski M.A."/>
            <person name="Chaal B.K."/>
            <person name="Chiovitti A."/>
            <person name="Davis A.K."/>
            <person name="Demarest M.S."/>
            <person name="Detter J.C."/>
            <person name="Glavina T."/>
            <person name="Goodstein D."/>
            <person name="Hadi M.Z."/>
            <person name="Hellsten U."/>
            <person name="Hildebrand M."/>
            <person name="Jenkins B.D."/>
            <person name="Jurka J."/>
            <person name="Kapitonov V.V."/>
            <person name="Kroger N."/>
            <person name="Lau W.W."/>
            <person name="Lane T.W."/>
            <person name="Larimer F.W."/>
            <person name="Lippmeier J.C."/>
            <person name="Lucas S."/>
            <person name="Medina M."/>
            <person name="Montsant A."/>
            <person name="Obornik M."/>
            <person name="Parker M.S."/>
            <person name="Palenik B."/>
            <person name="Pazour G.J."/>
            <person name="Richardson P.M."/>
            <person name="Rynearson T.A."/>
            <person name="Saito M.A."/>
            <person name="Schwartz D.C."/>
            <person name="Thamatrakoln K."/>
            <person name="Valentin K."/>
            <person name="Vardi A."/>
            <person name="Wilkerson F.P."/>
            <person name="Rokhsar D.S."/>
        </authorList>
    </citation>
    <scope>NUCLEOTIDE SEQUENCE [LARGE SCALE GENOMIC DNA]</scope>
    <source>
        <strain evidence="2 3">CCMP1335</strain>
    </source>
</reference>
<dbReference type="HOGENOM" id="CLU_1771853_0_0_1"/>
<reference evidence="2 3" key="2">
    <citation type="journal article" date="2008" name="Nature">
        <title>The Phaeodactylum genome reveals the evolutionary history of diatom genomes.</title>
        <authorList>
            <person name="Bowler C."/>
            <person name="Allen A.E."/>
            <person name="Badger J.H."/>
            <person name="Grimwood J."/>
            <person name="Jabbari K."/>
            <person name="Kuo A."/>
            <person name="Maheswari U."/>
            <person name="Martens C."/>
            <person name="Maumus F."/>
            <person name="Otillar R.P."/>
            <person name="Rayko E."/>
            <person name="Salamov A."/>
            <person name="Vandepoele K."/>
            <person name="Beszteri B."/>
            <person name="Gruber A."/>
            <person name="Heijde M."/>
            <person name="Katinka M."/>
            <person name="Mock T."/>
            <person name="Valentin K."/>
            <person name="Verret F."/>
            <person name="Berges J.A."/>
            <person name="Brownlee C."/>
            <person name="Cadoret J.P."/>
            <person name="Chiovitti A."/>
            <person name="Choi C.J."/>
            <person name="Coesel S."/>
            <person name="De Martino A."/>
            <person name="Detter J.C."/>
            <person name="Durkin C."/>
            <person name="Falciatore A."/>
            <person name="Fournet J."/>
            <person name="Haruta M."/>
            <person name="Huysman M.J."/>
            <person name="Jenkins B.D."/>
            <person name="Jiroutova K."/>
            <person name="Jorgensen R.E."/>
            <person name="Joubert Y."/>
            <person name="Kaplan A."/>
            <person name="Kroger N."/>
            <person name="Kroth P.G."/>
            <person name="La Roche J."/>
            <person name="Lindquist E."/>
            <person name="Lommer M."/>
            <person name="Martin-Jezequel V."/>
            <person name="Lopez P.J."/>
            <person name="Lucas S."/>
            <person name="Mangogna M."/>
            <person name="McGinnis K."/>
            <person name="Medlin L.K."/>
            <person name="Montsant A."/>
            <person name="Oudot-Le Secq M.P."/>
            <person name="Napoli C."/>
            <person name="Obornik M."/>
            <person name="Parker M.S."/>
            <person name="Petit J.L."/>
            <person name="Porcel B.M."/>
            <person name="Poulsen N."/>
            <person name="Robison M."/>
            <person name="Rychlewski L."/>
            <person name="Rynearson T.A."/>
            <person name="Schmutz J."/>
            <person name="Shapiro H."/>
            <person name="Siaut M."/>
            <person name="Stanley M."/>
            <person name="Sussman M.R."/>
            <person name="Taylor A.R."/>
            <person name="Vardi A."/>
            <person name="von Dassow P."/>
            <person name="Vyverman W."/>
            <person name="Willis A."/>
            <person name="Wyrwicz L.S."/>
            <person name="Rokhsar D.S."/>
            <person name="Weissenbach J."/>
            <person name="Armbrust E.V."/>
            <person name="Green B.R."/>
            <person name="Van de Peer Y."/>
            <person name="Grigoriev I.V."/>
        </authorList>
    </citation>
    <scope>NUCLEOTIDE SEQUENCE [LARGE SCALE GENOMIC DNA]</scope>
    <source>
        <strain evidence="2 3">CCMP1335</strain>
    </source>
</reference>
<accession>B8C214</accession>
<proteinExistence type="predicted"/>
<name>B8C214_THAPS</name>
<dbReference type="InParanoid" id="B8C214"/>
<organism evidence="2 3">
    <name type="scientific">Thalassiosira pseudonana</name>
    <name type="common">Marine diatom</name>
    <name type="synonym">Cyclotella nana</name>
    <dbReference type="NCBI Taxonomy" id="35128"/>
    <lineage>
        <taxon>Eukaryota</taxon>
        <taxon>Sar</taxon>
        <taxon>Stramenopiles</taxon>
        <taxon>Ochrophyta</taxon>
        <taxon>Bacillariophyta</taxon>
        <taxon>Coscinodiscophyceae</taxon>
        <taxon>Thalassiosirophycidae</taxon>
        <taxon>Thalassiosirales</taxon>
        <taxon>Thalassiosiraceae</taxon>
        <taxon>Thalassiosira</taxon>
    </lineage>
</organism>
<protein>
    <submittedName>
        <fullName evidence="2">Uncharacterized protein</fullName>
    </submittedName>
</protein>
<evidence type="ECO:0000313" key="2">
    <source>
        <dbReference type="EMBL" id="EED92314.1"/>
    </source>
</evidence>
<evidence type="ECO:0000313" key="3">
    <source>
        <dbReference type="Proteomes" id="UP000001449"/>
    </source>
</evidence>
<dbReference type="KEGG" id="tps:THAPSDRAFT_5125"/>
<dbReference type="Proteomes" id="UP000001449">
    <property type="component" value="Chromosome 5"/>
</dbReference>
<dbReference type="EMBL" id="CM000642">
    <property type="protein sequence ID" value="EED92314.1"/>
    <property type="molecule type" value="Genomic_DNA"/>
</dbReference>
<dbReference type="AlphaFoldDB" id="B8C214"/>
<sequence length="147" mass="16005">MFCCDNIPAKYSPVESSNSRVPPGLRRNQNDPIVASPKKDLVKTGGNALREAPPSSPSMLQISDEYNAQTTLSAVVPPNVIPGMVFIVEVPSQHKWTGNTADDSEVSDLLLKEEPTKMQSTYVPVYETVPLEDKTTTNTTSSVKEIV</sequence>
<feature type="region of interest" description="Disordered" evidence="1">
    <location>
        <begin position="13"/>
        <end position="32"/>
    </location>
</feature>